<organism evidence="2">
    <name type="scientific">Fusarium oxysporum f. sp. melonis 26406</name>
    <dbReference type="NCBI Taxonomy" id="1089452"/>
    <lineage>
        <taxon>Eukaryota</taxon>
        <taxon>Fungi</taxon>
        <taxon>Dikarya</taxon>
        <taxon>Ascomycota</taxon>
        <taxon>Pezizomycotina</taxon>
        <taxon>Sordariomycetes</taxon>
        <taxon>Hypocreomycetidae</taxon>
        <taxon>Hypocreales</taxon>
        <taxon>Nectriaceae</taxon>
        <taxon>Fusarium</taxon>
        <taxon>Fusarium oxysporum species complex</taxon>
    </lineage>
</organism>
<reference evidence="2" key="1">
    <citation type="submission" date="2012-04" db="EMBL/GenBank/DDBJ databases">
        <title>The Genome Sequence of Fusarium oxysporum melonis.</title>
        <authorList>
            <consortium name="The Broad Institute Genome Sequencing Platform"/>
            <person name="Ma L.-J."/>
            <person name="Gale L.R."/>
            <person name="Schwartz D.C."/>
            <person name="Zhou S."/>
            <person name="Corby-Kistler H."/>
            <person name="Young S.K."/>
            <person name="Zeng Q."/>
            <person name="Gargeya S."/>
            <person name="Fitzgerald M."/>
            <person name="Haas B."/>
            <person name="Abouelleil A."/>
            <person name="Alvarado L."/>
            <person name="Arachchi H.M."/>
            <person name="Berlin A."/>
            <person name="Brown A."/>
            <person name="Chapman S.B."/>
            <person name="Chen Z."/>
            <person name="Dunbar C."/>
            <person name="Freedman E."/>
            <person name="Gearin G."/>
            <person name="Goldberg J."/>
            <person name="Griggs A."/>
            <person name="Gujja S."/>
            <person name="Heiman D."/>
            <person name="Howarth C."/>
            <person name="Larson L."/>
            <person name="Lui A."/>
            <person name="MacDonald P.J.P."/>
            <person name="Montmayeur A."/>
            <person name="Murphy C."/>
            <person name="Neiman D."/>
            <person name="Pearson M."/>
            <person name="Priest M."/>
            <person name="Roberts A."/>
            <person name="Saif S."/>
            <person name="Shea T."/>
            <person name="Shenoy N."/>
            <person name="Sisk P."/>
            <person name="Stolte C."/>
            <person name="Sykes S."/>
            <person name="Wortman J."/>
            <person name="Nusbaum C."/>
            <person name="Birren B."/>
        </authorList>
    </citation>
    <scope>NUCLEOTIDE SEQUENCE</scope>
    <source>
        <strain evidence="2">26406</strain>
    </source>
</reference>
<accession>W9ZR00</accession>
<dbReference type="HOGENOM" id="CLU_3087312_0_0_1"/>
<feature type="region of interest" description="Disordered" evidence="1">
    <location>
        <begin position="1"/>
        <end position="25"/>
    </location>
</feature>
<dbReference type="EMBL" id="KI980789">
    <property type="protein sequence ID" value="EXK23521.1"/>
    <property type="molecule type" value="Genomic_DNA"/>
</dbReference>
<dbReference type="VEuPathDB" id="FungiDB:FOMG_19707"/>
<dbReference type="Proteomes" id="UP000030703">
    <property type="component" value="Unassembled WGS sequence"/>
</dbReference>
<gene>
    <name evidence="2" type="ORF">FOMG_19707</name>
</gene>
<reference evidence="2" key="2">
    <citation type="submission" date="2014-02" db="EMBL/GenBank/DDBJ databases">
        <title>Annotation of the Genome Sequence of Fusarium oxysporum f. sp. melonis 26406.</title>
        <authorList>
            <consortium name="The Broad Institute Genomics Platform"/>
            <person name="Ma L.-J."/>
            <person name="Corby-Kistler H."/>
            <person name="Broz K."/>
            <person name="Gale L.R."/>
            <person name="Jonkers W."/>
            <person name="O'Donnell K."/>
            <person name="Ploetz R."/>
            <person name="Steinberg C."/>
            <person name="Schwartz D.C."/>
            <person name="VanEtten H."/>
            <person name="Zhou S."/>
            <person name="Young S.K."/>
            <person name="Zeng Q."/>
            <person name="Gargeya S."/>
            <person name="Fitzgerald M."/>
            <person name="Abouelleil A."/>
            <person name="Alvarado L."/>
            <person name="Chapman S.B."/>
            <person name="Gainer-Dewar J."/>
            <person name="Goldberg J."/>
            <person name="Griggs A."/>
            <person name="Gujja S."/>
            <person name="Hansen M."/>
            <person name="Howarth C."/>
            <person name="Imamovic A."/>
            <person name="Ireland A."/>
            <person name="Larimer J."/>
            <person name="McCowan C."/>
            <person name="Murphy C."/>
            <person name="Pearson M."/>
            <person name="Poon T.W."/>
            <person name="Priest M."/>
            <person name="Roberts A."/>
            <person name="Saif S."/>
            <person name="Shea T."/>
            <person name="Sykes S."/>
            <person name="Wortman J."/>
            <person name="Nusbaum C."/>
            <person name="Birren B."/>
        </authorList>
    </citation>
    <scope>NUCLEOTIDE SEQUENCE</scope>
    <source>
        <strain evidence="2">26406</strain>
    </source>
</reference>
<feature type="compositionally biased region" description="Polar residues" evidence="1">
    <location>
        <begin position="1"/>
        <end position="20"/>
    </location>
</feature>
<proteinExistence type="predicted"/>
<sequence length="52" mass="5951">MKAQEQNLENRKTQLQTELNQGEGVKRDLGTEYQALCQKVADEQQKLSDINS</sequence>
<protein>
    <submittedName>
        <fullName evidence="2">Uncharacterized protein</fullName>
    </submittedName>
</protein>
<evidence type="ECO:0000256" key="1">
    <source>
        <dbReference type="SAM" id="MobiDB-lite"/>
    </source>
</evidence>
<name>W9ZR00_FUSOX</name>
<dbReference type="OrthoDB" id="4227485at2759"/>
<dbReference type="AlphaFoldDB" id="W9ZR00"/>
<evidence type="ECO:0000313" key="2">
    <source>
        <dbReference type="EMBL" id="EXK23521.1"/>
    </source>
</evidence>